<gene>
    <name evidence="5" type="ORF">OSCT_0895</name>
</gene>
<feature type="domain" description="Thioredoxin" evidence="4">
    <location>
        <begin position="41"/>
        <end position="242"/>
    </location>
</feature>
<dbReference type="PANTHER" id="PTHR13887">
    <property type="entry name" value="GLUTATHIONE S-TRANSFERASE KAPPA"/>
    <property type="match status" value="1"/>
</dbReference>
<feature type="region of interest" description="Disordered" evidence="2">
    <location>
        <begin position="34"/>
        <end position="58"/>
    </location>
</feature>
<protein>
    <submittedName>
        <fullName evidence="5">DSBA oxidoreductase</fullName>
    </submittedName>
</protein>
<dbReference type="HOGENOM" id="CLU_000288_47_1_0"/>
<dbReference type="EMBL" id="ADVR01000019">
    <property type="protein sequence ID" value="EFO81234.1"/>
    <property type="molecule type" value="Genomic_DNA"/>
</dbReference>
<keyword evidence="6" id="KW-1185">Reference proteome</keyword>
<feature type="signal peptide" evidence="3">
    <location>
        <begin position="1"/>
        <end position="24"/>
    </location>
</feature>
<dbReference type="InterPro" id="IPR012336">
    <property type="entry name" value="Thioredoxin-like_fold"/>
</dbReference>
<evidence type="ECO:0000256" key="3">
    <source>
        <dbReference type="SAM" id="SignalP"/>
    </source>
</evidence>
<keyword evidence="3" id="KW-0732">Signal</keyword>
<name>E1IC44_9CHLR</name>
<dbReference type="Proteomes" id="UP000054010">
    <property type="component" value="Unassembled WGS sequence"/>
</dbReference>
<reference evidence="5 6" key="1">
    <citation type="journal article" date="2011" name="J. Bacteriol.">
        <title>Draft genome sequence of the anoxygenic filamentous phototrophic bacterium Oscillochloris trichoides subsp. DG-6.</title>
        <authorList>
            <person name="Kuznetsov B.B."/>
            <person name="Ivanovsky R.N."/>
            <person name="Keppen O.I."/>
            <person name="Sukhacheva M.V."/>
            <person name="Bumazhkin B.K."/>
            <person name="Patutina E.O."/>
            <person name="Beletsky A.V."/>
            <person name="Mardanov A.V."/>
            <person name="Baslerov R.V."/>
            <person name="Panteleeva A.N."/>
            <person name="Kolganova T.V."/>
            <person name="Ravin N.V."/>
            <person name="Skryabin K.G."/>
        </authorList>
    </citation>
    <scope>NUCLEOTIDE SEQUENCE [LARGE SCALE GENOMIC DNA]</scope>
    <source>
        <strain evidence="5 6">DG-6</strain>
    </source>
</reference>
<dbReference type="InterPro" id="IPR013766">
    <property type="entry name" value="Thioredoxin_domain"/>
</dbReference>
<dbReference type="Gene3D" id="3.40.30.10">
    <property type="entry name" value="Glutaredoxin"/>
    <property type="match status" value="1"/>
</dbReference>
<dbReference type="InterPro" id="IPR036249">
    <property type="entry name" value="Thioredoxin-like_sf"/>
</dbReference>
<evidence type="ECO:0000256" key="1">
    <source>
        <dbReference type="ARBA" id="ARBA00005791"/>
    </source>
</evidence>
<organism evidence="5 6">
    <name type="scientific">Oscillochloris trichoides DG-6</name>
    <dbReference type="NCBI Taxonomy" id="765420"/>
    <lineage>
        <taxon>Bacteria</taxon>
        <taxon>Bacillati</taxon>
        <taxon>Chloroflexota</taxon>
        <taxon>Chloroflexia</taxon>
        <taxon>Chloroflexales</taxon>
        <taxon>Chloroflexineae</taxon>
        <taxon>Oscillochloridaceae</taxon>
        <taxon>Oscillochloris</taxon>
    </lineage>
</organism>
<dbReference type="OrthoDB" id="9784686at2"/>
<dbReference type="STRING" id="765420.OSCT_0895"/>
<feature type="chain" id="PRO_5003146890" evidence="3">
    <location>
        <begin position="25"/>
        <end position="243"/>
    </location>
</feature>
<dbReference type="PROSITE" id="PS51257">
    <property type="entry name" value="PROKAR_LIPOPROTEIN"/>
    <property type="match status" value="1"/>
</dbReference>
<comment type="caution">
    <text evidence="5">The sequence shown here is derived from an EMBL/GenBank/DDBJ whole genome shotgun (WGS) entry which is preliminary data.</text>
</comment>
<dbReference type="Pfam" id="PF13462">
    <property type="entry name" value="Thioredoxin_4"/>
    <property type="match status" value="1"/>
</dbReference>
<dbReference type="PANTHER" id="PTHR13887:SF56">
    <property type="entry name" value="THIOREDOXIN-LIKE REDUCTASE RV2466C"/>
    <property type="match status" value="1"/>
</dbReference>
<evidence type="ECO:0000259" key="4">
    <source>
        <dbReference type="PROSITE" id="PS51352"/>
    </source>
</evidence>
<proteinExistence type="inferred from homology"/>
<evidence type="ECO:0000313" key="5">
    <source>
        <dbReference type="EMBL" id="EFO81234.1"/>
    </source>
</evidence>
<dbReference type="PROSITE" id="PS51352">
    <property type="entry name" value="THIOREDOXIN_2"/>
    <property type="match status" value="1"/>
</dbReference>
<dbReference type="AlphaFoldDB" id="E1IC44"/>
<evidence type="ECO:0000313" key="6">
    <source>
        <dbReference type="Proteomes" id="UP000054010"/>
    </source>
</evidence>
<accession>E1IC44</accession>
<comment type="similarity">
    <text evidence="1">Belongs to the thioredoxin family. DsbA subfamily.</text>
</comment>
<sequence>MKHLPVLIILAALALVGCGTPAPPAPTVSAVEQRQTSAALSERPTLAPVPTTPPPTPRPFPQVLATSADDPRAMGDPNAPVTIYEFTDYECPFCKQFYAETRAQLITEYVETGKVRLVARDFPLEIHASAMLAAVAGHCAAAQQNFWPMYETLFETHQVEWGGVPKRDRETLIDLATQIGIEPVAFTACLDDPATEQAVQAEMQAAMQLGINSTPNFMVNGTLLRGSLPIGSFRQLIDSLLAE</sequence>
<dbReference type="SUPFAM" id="SSF52833">
    <property type="entry name" value="Thioredoxin-like"/>
    <property type="match status" value="1"/>
</dbReference>
<evidence type="ECO:0000256" key="2">
    <source>
        <dbReference type="SAM" id="MobiDB-lite"/>
    </source>
</evidence>
<dbReference type="eggNOG" id="COG1651">
    <property type="taxonomic scope" value="Bacteria"/>
</dbReference>